<dbReference type="AlphaFoldDB" id="A0A0C9XS29"/>
<organism evidence="1 2">
    <name type="scientific">Laccaria amethystina LaAM-08-1</name>
    <dbReference type="NCBI Taxonomy" id="1095629"/>
    <lineage>
        <taxon>Eukaryota</taxon>
        <taxon>Fungi</taxon>
        <taxon>Dikarya</taxon>
        <taxon>Basidiomycota</taxon>
        <taxon>Agaricomycotina</taxon>
        <taxon>Agaricomycetes</taxon>
        <taxon>Agaricomycetidae</taxon>
        <taxon>Agaricales</taxon>
        <taxon>Agaricineae</taxon>
        <taxon>Hydnangiaceae</taxon>
        <taxon>Laccaria</taxon>
    </lineage>
</organism>
<reference evidence="1 2" key="1">
    <citation type="submission" date="2014-04" db="EMBL/GenBank/DDBJ databases">
        <authorList>
            <consortium name="DOE Joint Genome Institute"/>
            <person name="Kuo A."/>
            <person name="Kohler A."/>
            <person name="Nagy L.G."/>
            <person name="Floudas D."/>
            <person name="Copeland A."/>
            <person name="Barry K.W."/>
            <person name="Cichocki N."/>
            <person name="Veneault-Fourrey C."/>
            <person name="LaButti K."/>
            <person name="Lindquist E.A."/>
            <person name="Lipzen A."/>
            <person name="Lundell T."/>
            <person name="Morin E."/>
            <person name="Murat C."/>
            <person name="Sun H."/>
            <person name="Tunlid A."/>
            <person name="Henrissat B."/>
            <person name="Grigoriev I.V."/>
            <person name="Hibbett D.S."/>
            <person name="Martin F."/>
            <person name="Nordberg H.P."/>
            <person name="Cantor M.N."/>
            <person name="Hua S.X."/>
        </authorList>
    </citation>
    <scope>NUCLEOTIDE SEQUENCE [LARGE SCALE GENOMIC DNA]</scope>
    <source>
        <strain evidence="1 2">LaAM-08-1</strain>
    </source>
</reference>
<evidence type="ECO:0000313" key="2">
    <source>
        <dbReference type="Proteomes" id="UP000054477"/>
    </source>
</evidence>
<sequence length="58" mass="6772">MRTDEIDASLKKARTPRIELDSMCYRQLLASLTHSTISQARSRQQRIPTQLYAMQQHP</sequence>
<accession>A0A0C9XS29</accession>
<reference evidence="2" key="2">
    <citation type="submission" date="2015-01" db="EMBL/GenBank/DDBJ databases">
        <title>Evolutionary Origins and Diversification of the Mycorrhizal Mutualists.</title>
        <authorList>
            <consortium name="DOE Joint Genome Institute"/>
            <consortium name="Mycorrhizal Genomics Consortium"/>
            <person name="Kohler A."/>
            <person name="Kuo A."/>
            <person name="Nagy L.G."/>
            <person name="Floudas D."/>
            <person name="Copeland A."/>
            <person name="Barry K.W."/>
            <person name="Cichocki N."/>
            <person name="Veneault-Fourrey C."/>
            <person name="LaButti K."/>
            <person name="Lindquist E.A."/>
            <person name="Lipzen A."/>
            <person name="Lundell T."/>
            <person name="Morin E."/>
            <person name="Murat C."/>
            <person name="Riley R."/>
            <person name="Ohm R."/>
            <person name="Sun H."/>
            <person name="Tunlid A."/>
            <person name="Henrissat B."/>
            <person name="Grigoriev I.V."/>
            <person name="Hibbett D.S."/>
            <person name="Martin F."/>
        </authorList>
    </citation>
    <scope>NUCLEOTIDE SEQUENCE [LARGE SCALE GENOMIC DNA]</scope>
    <source>
        <strain evidence="2">LaAM-08-1</strain>
    </source>
</reference>
<evidence type="ECO:0000313" key="1">
    <source>
        <dbReference type="EMBL" id="KIK07806.1"/>
    </source>
</evidence>
<gene>
    <name evidence="1" type="ORF">K443DRAFT_673062</name>
</gene>
<dbReference type="EMBL" id="KN838545">
    <property type="protein sequence ID" value="KIK07806.1"/>
    <property type="molecule type" value="Genomic_DNA"/>
</dbReference>
<keyword evidence="2" id="KW-1185">Reference proteome</keyword>
<protein>
    <submittedName>
        <fullName evidence="1">Uncharacterized protein</fullName>
    </submittedName>
</protein>
<name>A0A0C9XS29_9AGAR</name>
<proteinExistence type="predicted"/>
<dbReference type="Proteomes" id="UP000054477">
    <property type="component" value="Unassembled WGS sequence"/>
</dbReference>
<dbReference type="HOGENOM" id="CLU_2979408_0_0_1"/>